<protein>
    <recommendedName>
        <fullName evidence="6">tRNA pseudouridine synthase C</fullName>
        <ecNumber evidence="5">5.4.99.26</ecNumber>
    </recommendedName>
    <alternativeName>
        <fullName evidence="8">tRNA pseudouridine(65) synthase</fullName>
    </alternativeName>
    <alternativeName>
        <fullName evidence="9">tRNA pseudouridylate synthase C</fullName>
    </alternativeName>
    <alternativeName>
        <fullName evidence="7">tRNA-uridine isomerase C</fullName>
    </alternativeName>
</protein>
<evidence type="ECO:0000256" key="7">
    <source>
        <dbReference type="ARBA" id="ARBA00041803"/>
    </source>
</evidence>
<evidence type="ECO:0000256" key="8">
    <source>
        <dbReference type="ARBA" id="ARBA00041975"/>
    </source>
</evidence>
<evidence type="ECO:0000256" key="4">
    <source>
        <dbReference type="ARBA" id="ARBA00037670"/>
    </source>
</evidence>
<evidence type="ECO:0000256" key="5">
    <source>
        <dbReference type="ARBA" id="ARBA00038943"/>
    </source>
</evidence>
<dbReference type="EMBL" id="SNZH01000002">
    <property type="protein sequence ID" value="TDR47561.1"/>
    <property type="molecule type" value="Genomic_DNA"/>
</dbReference>
<dbReference type="OrthoDB" id="9807829at2"/>
<keyword evidence="12" id="KW-1185">Reference proteome</keyword>
<comment type="catalytic activity">
    <reaction evidence="3">
        <text>uridine(65) in tRNA = pseudouridine(65) in tRNA</text>
        <dbReference type="Rhea" id="RHEA:42536"/>
        <dbReference type="Rhea" id="RHEA-COMP:10103"/>
        <dbReference type="Rhea" id="RHEA-COMP:10104"/>
        <dbReference type="ChEBI" id="CHEBI:65314"/>
        <dbReference type="ChEBI" id="CHEBI:65315"/>
        <dbReference type="EC" id="5.4.99.26"/>
    </reaction>
</comment>
<proteinExistence type="predicted"/>
<comment type="caution">
    <text evidence="11">The sequence shown here is derived from an EMBL/GenBank/DDBJ whole genome shotgun (WGS) entry which is preliminary data.</text>
</comment>
<evidence type="ECO:0000256" key="2">
    <source>
        <dbReference type="ARBA" id="ARBA00023235"/>
    </source>
</evidence>
<dbReference type="InterPro" id="IPR006145">
    <property type="entry name" value="PsdUridine_synth_RsuA/RluA"/>
</dbReference>
<evidence type="ECO:0000256" key="3">
    <source>
        <dbReference type="ARBA" id="ARBA00036607"/>
    </source>
</evidence>
<gene>
    <name evidence="11" type="ORF">DFR29_102221</name>
</gene>
<evidence type="ECO:0000256" key="6">
    <source>
        <dbReference type="ARBA" id="ARBA00040675"/>
    </source>
</evidence>
<name>A0A4R6Z702_9GAMM</name>
<sequence>MSAAPLPLLYQDDALVVVDKPAGIAVHRSNLVGADDDYVIDRLRAQVEGPLYLAHRLDRATSGVLLVARSREIAADLGRQLMERRVHKHYLAVVRGWPEESGSIDHPLSGASLKGPAKEARTHWQRLATTEIAIAMGRYEQQRYALLQVEPETGRYQQIRRHFAHASHHLVGDTTHGRGDHNRLFRIHWSMHRLLLHAWRLGFAHPLTLQPLWIEAPLDASWQRIVAAFGWQAALDAVSVASTPGT</sequence>
<dbReference type="SUPFAM" id="SSF55120">
    <property type="entry name" value="Pseudouridine synthase"/>
    <property type="match status" value="1"/>
</dbReference>
<dbReference type="InterPro" id="IPR050188">
    <property type="entry name" value="RluA_PseudoU_synthase"/>
</dbReference>
<evidence type="ECO:0000259" key="10">
    <source>
        <dbReference type="Pfam" id="PF00849"/>
    </source>
</evidence>
<dbReference type="PANTHER" id="PTHR21600">
    <property type="entry name" value="MITOCHONDRIAL RNA PSEUDOURIDINE SYNTHASE"/>
    <property type="match status" value="1"/>
</dbReference>
<dbReference type="GO" id="GO:0008033">
    <property type="term" value="P:tRNA processing"/>
    <property type="evidence" value="ECO:0007669"/>
    <property type="project" value="UniProtKB-KW"/>
</dbReference>
<keyword evidence="2" id="KW-0413">Isomerase</keyword>
<evidence type="ECO:0000256" key="1">
    <source>
        <dbReference type="ARBA" id="ARBA00022694"/>
    </source>
</evidence>
<evidence type="ECO:0000313" key="11">
    <source>
        <dbReference type="EMBL" id="TDR47561.1"/>
    </source>
</evidence>
<dbReference type="Gene3D" id="3.30.2350.10">
    <property type="entry name" value="Pseudouridine synthase"/>
    <property type="match status" value="1"/>
</dbReference>
<comment type="function">
    <text evidence="4">Responsible for synthesis of pseudouridine from uracil-65 in transfer RNAs.</text>
</comment>
<evidence type="ECO:0000313" key="12">
    <source>
        <dbReference type="Proteomes" id="UP000295293"/>
    </source>
</evidence>
<accession>A0A4R6Z702</accession>
<feature type="domain" description="Pseudouridine synthase RsuA/RluA-like" evidence="10">
    <location>
        <begin position="15"/>
        <end position="165"/>
    </location>
</feature>
<dbReference type="Proteomes" id="UP000295293">
    <property type="component" value="Unassembled WGS sequence"/>
</dbReference>
<organism evidence="11 12">
    <name type="scientific">Tahibacter aquaticus</name>
    <dbReference type="NCBI Taxonomy" id="520092"/>
    <lineage>
        <taxon>Bacteria</taxon>
        <taxon>Pseudomonadati</taxon>
        <taxon>Pseudomonadota</taxon>
        <taxon>Gammaproteobacteria</taxon>
        <taxon>Lysobacterales</taxon>
        <taxon>Rhodanobacteraceae</taxon>
        <taxon>Tahibacter</taxon>
    </lineage>
</organism>
<dbReference type="EC" id="5.4.99.26" evidence="5"/>
<dbReference type="Pfam" id="PF00849">
    <property type="entry name" value="PseudoU_synth_2"/>
    <property type="match status" value="1"/>
</dbReference>
<dbReference type="GO" id="GO:0000455">
    <property type="term" value="P:enzyme-directed rRNA pseudouridine synthesis"/>
    <property type="evidence" value="ECO:0007669"/>
    <property type="project" value="TreeGrafter"/>
</dbReference>
<dbReference type="GO" id="GO:0003723">
    <property type="term" value="F:RNA binding"/>
    <property type="evidence" value="ECO:0007669"/>
    <property type="project" value="InterPro"/>
</dbReference>
<dbReference type="AlphaFoldDB" id="A0A4R6Z702"/>
<dbReference type="InterPro" id="IPR020103">
    <property type="entry name" value="PsdUridine_synth_cat_dom_sf"/>
</dbReference>
<keyword evidence="1" id="KW-0819">tRNA processing</keyword>
<dbReference type="GO" id="GO:0160149">
    <property type="term" value="F:tRNA pseudouridine(65) synthase activity"/>
    <property type="evidence" value="ECO:0007669"/>
    <property type="project" value="UniProtKB-EC"/>
</dbReference>
<reference evidence="11 12" key="1">
    <citation type="submission" date="2019-03" db="EMBL/GenBank/DDBJ databases">
        <title>Genomic Encyclopedia of Type Strains, Phase IV (KMG-IV): sequencing the most valuable type-strain genomes for metagenomic binning, comparative biology and taxonomic classification.</title>
        <authorList>
            <person name="Goeker M."/>
        </authorList>
    </citation>
    <scope>NUCLEOTIDE SEQUENCE [LARGE SCALE GENOMIC DNA]</scope>
    <source>
        <strain evidence="11 12">DSM 21667</strain>
    </source>
</reference>
<dbReference type="RefSeq" id="WP_133817279.1">
    <property type="nucleotide sequence ID" value="NZ_SNZH01000002.1"/>
</dbReference>
<evidence type="ECO:0000256" key="9">
    <source>
        <dbReference type="ARBA" id="ARBA00043049"/>
    </source>
</evidence>
<dbReference type="PANTHER" id="PTHR21600:SF56">
    <property type="entry name" value="TRNA PSEUDOURIDINE SYNTHASE C"/>
    <property type="match status" value="1"/>
</dbReference>
<dbReference type="InterPro" id="IPR006224">
    <property type="entry name" value="PsdUridine_synth_RluA-like_CS"/>
</dbReference>
<dbReference type="PROSITE" id="PS01129">
    <property type="entry name" value="PSI_RLU"/>
    <property type="match status" value="1"/>
</dbReference>